<proteinExistence type="predicted"/>
<dbReference type="AlphaFoldDB" id="A0A426XQC4"/>
<evidence type="ECO:0000313" key="2">
    <source>
        <dbReference type="Proteomes" id="UP000287651"/>
    </source>
</evidence>
<protein>
    <submittedName>
        <fullName evidence="1">Uncharacterized protein</fullName>
    </submittedName>
</protein>
<comment type="caution">
    <text evidence="1">The sequence shown here is derived from an EMBL/GenBank/DDBJ whole genome shotgun (WGS) entry which is preliminary data.</text>
</comment>
<name>A0A426XQC4_ENSVE</name>
<dbReference type="EMBL" id="AMZH03018421">
    <property type="protein sequence ID" value="RRT41640.1"/>
    <property type="molecule type" value="Genomic_DNA"/>
</dbReference>
<evidence type="ECO:0000313" key="1">
    <source>
        <dbReference type="EMBL" id="RRT41640.1"/>
    </source>
</evidence>
<dbReference type="Proteomes" id="UP000287651">
    <property type="component" value="Unassembled WGS sequence"/>
</dbReference>
<sequence length="156" mass="17691">MASMVDIATIHLEGDAIQWYNWLEHTQGVPTSVKGLCWHCEEQWSRGHEVEPRPQLLLIEPADDSEQEEDLEHEVENTEEELQLADCMVYALAGYMNPQMTKIGGFLKQQPIIVVVDIGSTNNFMNNKVVARITLQIEGCSWFDIKVADGCILKCE</sequence>
<organism evidence="1 2">
    <name type="scientific">Ensete ventricosum</name>
    <name type="common">Abyssinian banana</name>
    <name type="synonym">Musa ensete</name>
    <dbReference type="NCBI Taxonomy" id="4639"/>
    <lineage>
        <taxon>Eukaryota</taxon>
        <taxon>Viridiplantae</taxon>
        <taxon>Streptophyta</taxon>
        <taxon>Embryophyta</taxon>
        <taxon>Tracheophyta</taxon>
        <taxon>Spermatophyta</taxon>
        <taxon>Magnoliopsida</taxon>
        <taxon>Liliopsida</taxon>
        <taxon>Zingiberales</taxon>
        <taxon>Musaceae</taxon>
        <taxon>Ensete</taxon>
    </lineage>
</organism>
<reference evidence="1 2" key="1">
    <citation type="journal article" date="2014" name="Agronomy (Basel)">
        <title>A Draft Genome Sequence for Ensete ventricosum, the Drought-Tolerant Tree Against Hunger.</title>
        <authorList>
            <person name="Harrison J."/>
            <person name="Moore K.A."/>
            <person name="Paszkiewicz K."/>
            <person name="Jones T."/>
            <person name="Grant M."/>
            <person name="Ambacheew D."/>
            <person name="Muzemil S."/>
            <person name="Studholme D.J."/>
        </authorList>
    </citation>
    <scope>NUCLEOTIDE SEQUENCE [LARGE SCALE GENOMIC DNA]</scope>
</reference>
<gene>
    <name evidence="1" type="ORF">B296_00051770</name>
</gene>
<accession>A0A426XQC4</accession>